<dbReference type="OrthoDB" id="10262308at2759"/>
<evidence type="ECO:0000256" key="1">
    <source>
        <dbReference type="ARBA" id="ARBA00004046"/>
    </source>
</evidence>
<dbReference type="Gene3D" id="3.30.70.1730">
    <property type="match status" value="1"/>
</dbReference>
<sequence length="211" mass="24002">MGRREGKEKGTKKNKEDKIAESQTIKENVMKYDRFYVIQFSTSKADHLTDIRRRFRSSYLCFSKKKIISYAIGTTEETSVKPNLYKLNQYLGGNCALFMTNEANETVVQFLESLTCPEFATTGFEATETFVVPAGPLTQFPFNMDSHLRELGLPVQLDNGTIVNIRDHEVCHEGQPLTKNAATLLKHFEKKIATFTAKPVAMWFNGEIITE</sequence>
<dbReference type="InterPro" id="IPR043141">
    <property type="entry name" value="Ribosomal_uL10-like_sf"/>
</dbReference>
<accession>A0A1J4K132</accession>
<dbReference type="InterPro" id="IPR040637">
    <property type="entry name" value="Ribosomal_uL10-like_insert"/>
</dbReference>
<dbReference type="GO" id="GO:0006364">
    <property type="term" value="P:rRNA processing"/>
    <property type="evidence" value="ECO:0007669"/>
    <property type="project" value="TreeGrafter"/>
</dbReference>
<dbReference type="GO" id="GO:0000027">
    <property type="term" value="P:ribosomal large subunit assembly"/>
    <property type="evidence" value="ECO:0007669"/>
    <property type="project" value="InterPro"/>
</dbReference>
<dbReference type="Pfam" id="PF17777">
    <property type="entry name" value="RL10P_insert"/>
    <property type="match status" value="1"/>
</dbReference>
<keyword evidence="4 5" id="KW-0539">Nucleus</keyword>
<dbReference type="Gene3D" id="3.90.105.20">
    <property type="match status" value="1"/>
</dbReference>
<dbReference type="Pfam" id="PF00466">
    <property type="entry name" value="Ribosomal_L10"/>
    <property type="match status" value="1"/>
</dbReference>
<keyword evidence="8" id="KW-1185">Reference proteome</keyword>
<dbReference type="GO" id="GO:0030687">
    <property type="term" value="C:preribosome, large subunit precursor"/>
    <property type="evidence" value="ECO:0007669"/>
    <property type="project" value="TreeGrafter"/>
</dbReference>
<keyword evidence="7" id="KW-0687">Ribonucleoprotein</keyword>
<dbReference type="InterPro" id="IPR043164">
    <property type="entry name" value="Ribosomal_uL10-like_insert_sf"/>
</dbReference>
<evidence type="ECO:0000256" key="4">
    <source>
        <dbReference type="ARBA" id="ARBA00023242"/>
    </source>
</evidence>
<protein>
    <recommendedName>
        <fullName evidence="5">Ribosome assembly factor mrt4</fullName>
    </recommendedName>
</protein>
<dbReference type="AlphaFoldDB" id="A0A1J4K132"/>
<comment type="caution">
    <text evidence="7">The sequence shown here is derived from an EMBL/GenBank/DDBJ whole genome shotgun (WGS) entry which is preliminary data.</text>
</comment>
<evidence type="ECO:0000256" key="2">
    <source>
        <dbReference type="ARBA" id="ARBA00008889"/>
    </source>
</evidence>
<dbReference type="RefSeq" id="XP_068357632.1">
    <property type="nucleotide sequence ID" value="XM_068505903.1"/>
</dbReference>
<keyword evidence="7" id="KW-0689">Ribosomal protein</keyword>
<keyword evidence="3 5" id="KW-0963">Cytoplasm</keyword>
<dbReference type="Proteomes" id="UP000179807">
    <property type="component" value="Unassembled WGS sequence"/>
</dbReference>
<dbReference type="GO" id="GO:0000956">
    <property type="term" value="P:nuclear-transcribed mRNA catabolic process"/>
    <property type="evidence" value="ECO:0007669"/>
    <property type="project" value="TreeGrafter"/>
</dbReference>
<organism evidence="7 8">
    <name type="scientific">Tritrichomonas foetus</name>
    <dbReference type="NCBI Taxonomy" id="1144522"/>
    <lineage>
        <taxon>Eukaryota</taxon>
        <taxon>Metamonada</taxon>
        <taxon>Parabasalia</taxon>
        <taxon>Tritrichomonadida</taxon>
        <taxon>Tritrichomonadidae</taxon>
        <taxon>Tritrichomonas</taxon>
    </lineage>
</organism>
<dbReference type="VEuPathDB" id="TrichDB:TRFO_28006"/>
<reference evidence="7" key="1">
    <citation type="submission" date="2016-10" db="EMBL/GenBank/DDBJ databases">
        <authorList>
            <person name="Benchimol M."/>
            <person name="Almeida L.G."/>
            <person name="Vasconcelos A.T."/>
            <person name="Perreira-Neves A."/>
            <person name="Rosa I.A."/>
            <person name="Tasca T."/>
            <person name="Bogo M.R."/>
            <person name="de Souza W."/>
        </authorList>
    </citation>
    <scope>NUCLEOTIDE SEQUENCE [LARGE SCALE GENOMIC DNA]</scope>
    <source>
        <strain evidence="7">K</strain>
    </source>
</reference>
<dbReference type="InterPro" id="IPR001790">
    <property type="entry name" value="Ribosomal_uL10"/>
</dbReference>
<dbReference type="GO" id="GO:0005737">
    <property type="term" value="C:cytoplasm"/>
    <property type="evidence" value="ECO:0007669"/>
    <property type="project" value="UniProtKB-SubCell"/>
</dbReference>
<dbReference type="PANTHER" id="PTHR45841">
    <property type="entry name" value="MRNA TURNOVER PROTEIN 4 MRTO4"/>
    <property type="match status" value="1"/>
</dbReference>
<proteinExistence type="inferred from homology"/>
<comment type="similarity">
    <text evidence="2 5">Belongs to the universal ribosomal protein uL10 family.</text>
</comment>
<gene>
    <name evidence="7" type="ORF">TRFO_28006</name>
</gene>
<name>A0A1J4K132_9EUKA</name>
<dbReference type="InterPro" id="IPR033867">
    <property type="entry name" value="Mrt4"/>
</dbReference>
<dbReference type="GO" id="GO:0003723">
    <property type="term" value="F:RNA binding"/>
    <property type="evidence" value="ECO:0007669"/>
    <property type="project" value="TreeGrafter"/>
</dbReference>
<evidence type="ECO:0000313" key="7">
    <source>
        <dbReference type="EMBL" id="OHT04496.1"/>
    </source>
</evidence>
<evidence type="ECO:0000313" key="8">
    <source>
        <dbReference type="Proteomes" id="UP000179807"/>
    </source>
</evidence>
<keyword evidence="5" id="KW-0690">Ribosome biogenesis</keyword>
<dbReference type="CDD" id="cd05796">
    <property type="entry name" value="Ribosomal_P0_like"/>
    <property type="match status" value="1"/>
</dbReference>
<evidence type="ECO:0000256" key="5">
    <source>
        <dbReference type="RuleBase" id="RU364039"/>
    </source>
</evidence>
<comment type="subcellular location">
    <subcellularLocation>
        <location evidence="5">Cytoplasm</location>
    </subcellularLocation>
    <subcellularLocation>
        <location evidence="5">Nucleus</location>
        <location evidence="5">Nucleolus</location>
    </subcellularLocation>
</comment>
<dbReference type="PANTHER" id="PTHR45841:SF1">
    <property type="entry name" value="MRNA TURNOVER PROTEIN 4 HOMOLOG"/>
    <property type="match status" value="1"/>
</dbReference>
<dbReference type="InterPro" id="IPR051742">
    <property type="entry name" value="Ribosome_Assembly_uL10"/>
</dbReference>
<feature type="domain" description="Large ribosomal subunit protein uL10-like insertion" evidence="6">
    <location>
        <begin position="120"/>
        <end position="188"/>
    </location>
</feature>
<dbReference type="GeneID" id="94840607"/>
<comment type="function">
    <text evidence="1 5">Component of the ribosome assembly machinery. Nuclear paralog of the ribosomal protein P0, it binds pre-60S subunits at an early stage of assembly in the nucleolus, and is replaced by P0 in cytoplasmic pre-60S subunits and mature 80S ribosomes.</text>
</comment>
<comment type="subunit">
    <text evidence="5">Associates with the pre-60S ribosomal particle.</text>
</comment>
<dbReference type="GO" id="GO:0005840">
    <property type="term" value="C:ribosome"/>
    <property type="evidence" value="ECO:0007669"/>
    <property type="project" value="UniProtKB-KW"/>
</dbReference>
<evidence type="ECO:0000259" key="6">
    <source>
        <dbReference type="Pfam" id="PF17777"/>
    </source>
</evidence>
<dbReference type="EMBL" id="MLAK01000791">
    <property type="protein sequence ID" value="OHT04496.1"/>
    <property type="molecule type" value="Genomic_DNA"/>
</dbReference>
<dbReference type="GO" id="GO:0005730">
    <property type="term" value="C:nucleolus"/>
    <property type="evidence" value="ECO:0007669"/>
    <property type="project" value="UniProtKB-SubCell"/>
</dbReference>
<evidence type="ECO:0000256" key="3">
    <source>
        <dbReference type="ARBA" id="ARBA00022490"/>
    </source>
</evidence>
<dbReference type="SUPFAM" id="SSF160369">
    <property type="entry name" value="Ribosomal protein L10-like"/>
    <property type="match status" value="1"/>
</dbReference>
<dbReference type="FunFam" id="3.90.105.20:FF:000003">
    <property type="entry name" value="Ribosome assembly factor mrt4"/>
    <property type="match status" value="1"/>
</dbReference>